<dbReference type="GO" id="GO:0003725">
    <property type="term" value="F:double-stranded RNA binding"/>
    <property type="evidence" value="ECO:0007669"/>
    <property type="project" value="InterPro"/>
</dbReference>
<feature type="active site" evidence="9">
    <location>
        <position position="21"/>
    </location>
</feature>
<dbReference type="Pfam" id="PF17788">
    <property type="entry name" value="HypF_C"/>
    <property type="match status" value="1"/>
</dbReference>
<dbReference type="InterPro" id="IPR041440">
    <property type="entry name" value="HypF_C"/>
</dbReference>
<dbReference type="Pfam" id="PF07503">
    <property type="entry name" value="zf-HYPF"/>
    <property type="match status" value="2"/>
</dbReference>
<dbReference type="InterPro" id="IPR017945">
    <property type="entry name" value="DHBP_synth_RibB-like_a/b_dom"/>
</dbReference>
<evidence type="ECO:0000313" key="12">
    <source>
        <dbReference type="EMBL" id="QRJ64716.1"/>
    </source>
</evidence>
<dbReference type="AlphaFoldDB" id="A0A974Y4U2"/>
<dbReference type="RefSeq" id="WP_203388242.1">
    <property type="nucleotide sequence ID" value="NZ_CP064781.1"/>
</dbReference>
<evidence type="ECO:0000313" key="13">
    <source>
        <dbReference type="Proteomes" id="UP000663444"/>
    </source>
</evidence>
<dbReference type="InterPro" id="IPR001792">
    <property type="entry name" value="Acylphosphatase-like_dom"/>
</dbReference>
<dbReference type="EMBL" id="CP064781">
    <property type="protein sequence ID" value="QRJ64716.1"/>
    <property type="molecule type" value="Genomic_DNA"/>
</dbReference>
<dbReference type="Gene3D" id="3.30.420.360">
    <property type="match status" value="1"/>
</dbReference>
<dbReference type="Gene3D" id="3.30.110.120">
    <property type="match status" value="1"/>
</dbReference>
<comment type="pathway">
    <text evidence="1 8">Protein modification; [NiFe] hydrogenase maturation.</text>
</comment>
<dbReference type="Pfam" id="PF00708">
    <property type="entry name" value="Acylphosphatase"/>
    <property type="match status" value="1"/>
</dbReference>
<dbReference type="InterPro" id="IPR051060">
    <property type="entry name" value="Carbamoyltrans_HypF-like"/>
</dbReference>
<dbReference type="PIRSF" id="PIRSF006256">
    <property type="entry name" value="CMPcnvr_hdrg_mat"/>
    <property type="match status" value="1"/>
</dbReference>
<evidence type="ECO:0000259" key="10">
    <source>
        <dbReference type="PROSITE" id="PS51160"/>
    </source>
</evidence>
<comment type="catalytic activity">
    <reaction evidence="7 8">
        <text>C-terminal L-cysteinyl-[HypE protein] + carbamoyl phosphate + ATP + H2O = C-terminal S-carboxamide-L-cysteinyl-[HypE protein] + AMP + phosphate + diphosphate + H(+)</text>
        <dbReference type="Rhea" id="RHEA:55636"/>
        <dbReference type="Rhea" id="RHEA-COMP:14247"/>
        <dbReference type="Rhea" id="RHEA-COMP:14392"/>
        <dbReference type="ChEBI" id="CHEBI:15377"/>
        <dbReference type="ChEBI" id="CHEBI:15378"/>
        <dbReference type="ChEBI" id="CHEBI:30616"/>
        <dbReference type="ChEBI" id="CHEBI:33019"/>
        <dbReference type="ChEBI" id="CHEBI:43474"/>
        <dbReference type="ChEBI" id="CHEBI:58228"/>
        <dbReference type="ChEBI" id="CHEBI:76913"/>
        <dbReference type="ChEBI" id="CHEBI:139126"/>
        <dbReference type="ChEBI" id="CHEBI:456215"/>
    </reaction>
</comment>
<dbReference type="GO" id="GO:0016743">
    <property type="term" value="F:carboxyl- or carbamoyltransferase activity"/>
    <property type="evidence" value="ECO:0007669"/>
    <property type="project" value="UniProtKB-UniRule"/>
</dbReference>
<evidence type="ECO:0000256" key="8">
    <source>
        <dbReference type="PIRNR" id="PIRNR006256"/>
    </source>
</evidence>
<evidence type="ECO:0000256" key="1">
    <source>
        <dbReference type="ARBA" id="ARBA00004711"/>
    </source>
</evidence>
<dbReference type="InterPro" id="IPR004421">
    <property type="entry name" value="Carbamoyltransferase_HypF"/>
</dbReference>
<feature type="active site" evidence="9">
    <location>
        <position position="39"/>
    </location>
</feature>
<evidence type="ECO:0000256" key="7">
    <source>
        <dbReference type="ARBA" id="ARBA00048220"/>
    </source>
</evidence>
<dbReference type="SUPFAM" id="SSF55821">
    <property type="entry name" value="YrdC/RibB"/>
    <property type="match status" value="1"/>
</dbReference>
<dbReference type="Gene3D" id="3.30.420.40">
    <property type="match status" value="1"/>
</dbReference>
<dbReference type="GO" id="GO:0016874">
    <property type="term" value="F:ligase activity"/>
    <property type="evidence" value="ECO:0007669"/>
    <property type="project" value="UniProtKB-UniRule"/>
</dbReference>
<dbReference type="Proteomes" id="UP000663444">
    <property type="component" value="Chromosome"/>
</dbReference>
<evidence type="ECO:0000256" key="6">
    <source>
        <dbReference type="ARBA" id="ARBA00022833"/>
    </source>
</evidence>
<dbReference type="PANTHER" id="PTHR42959:SF1">
    <property type="entry name" value="CARBAMOYLTRANSFERASE HYPF"/>
    <property type="match status" value="1"/>
</dbReference>
<reference evidence="12" key="1">
    <citation type="submission" date="2020-11" db="EMBL/GenBank/DDBJ databases">
        <title>Azospira restricta DSM 18626 genome sequence.</title>
        <authorList>
            <person name="Moe W.M."/>
        </authorList>
    </citation>
    <scope>NUCLEOTIDE SEQUENCE</scope>
    <source>
        <strain evidence="12">DSM 18626</strain>
    </source>
</reference>
<dbReference type="InterPro" id="IPR055128">
    <property type="entry name" value="HypF_C_2"/>
</dbReference>
<dbReference type="NCBIfam" id="TIGR00143">
    <property type="entry name" value="hypF"/>
    <property type="match status" value="1"/>
</dbReference>
<dbReference type="InterPro" id="IPR006070">
    <property type="entry name" value="Sua5-like_dom"/>
</dbReference>
<comment type="catalytic activity">
    <reaction evidence="9">
        <text>an acyl phosphate + H2O = a carboxylate + phosphate + H(+)</text>
        <dbReference type="Rhea" id="RHEA:14965"/>
        <dbReference type="ChEBI" id="CHEBI:15377"/>
        <dbReference type="ChEBI" id="CHEBI:15378"/>
        <dbReference type="ChEBI" id="CHEBI:29067"/>
        <dbReference type="ChEBI" id="CHEBI:43474"/>
        <dbReference type="ChEBI" id="CHEBI:59918"/>
        <dbReference type="EC" id="3.6.1.7"/>
    </reaction>
</comment>
<evidence type="ECO:0000256" key="4">
    <source>
        <dbReference type="ARBA" id="ARBA00022723"/>
    </source>
</evidence>
<accession>A0A974Y4U2</accession>
<keyword evidence="3" id="KW-0436">Ligase</keyword>
<dbReference type="InterPro" id="IPR036046">
    <property type="entry name" value="Acylphosphatase-like_dom_sf"/>
</dbReference>
<dbReference type="EC" id="6.2.-.-" evidence="8"/>
<dbReference type="GO" id="GO:0008270">
    <property type="term" value="F:zinc ion binding"/>
    <property type="evidence" value="ECO:0007669"/>
    <property type="project" value="UniProtKB-KW"/>
</dbReference>
<evidence type="ECO:0000256" key="9">
    <source>
        <dbReference type="PROSITE-ProRule" id="PRU00520"/>
    </source>
</evidence>
<dbReference type="KEGG" id="ares:IWH25_05035"/>
<comment type="similarity">
    <text evidence="2 8">Belongs to the carbamoyltransferase HypF family.</text>
</comment>
<feature type="domain" description="Acylphosphatase-like" evidence="10">
    <location>
        <begin position="6"/>
        <end position="94"/>
    </location>
</feature>
<keyword evidence="9" id="KW-0378">Hydrolase</keyword>
<dbReference type="GO" id="GO:0003998">
    <property type="term" value="F:acylphosphatase activity"/>
    <property type="evidence" value="ECO:0007669"/>
    <property type="project" value="UniProtKB-EC"/>
</dbReference>
<sequence length="766" mass="82527">MPGIVCQRIRVTGVVQGVGYRPFVWRLANELELHGWVRNTGGGVEIEVCGKPPQVNALIERLSREAPPLARVDDVRAHPAERKGDAAAEFVILDSDGGPATTTIGHDTAICADCLGELFDPKSRRWRYAFTNCTHCGPRYTISRGIPYDRARTALAPFPLCRDCRQEYERPADRRFHAEANCCAKCGPRLTLLDESGAEIAGDPLAKTLTLLRQGGIVAIKGLGGFHLVCDARNAEAVSALRERKAREEKPFAVMVANLASASSLVQVGIGEPALLEAAERPIVLMKKRHAADERLPGVAPGMAWLGLMLPYTPLHYLLFHEAAGRPAGTAWLSRPQELALVMTSANPGGEPLVTGNDEALLRLSEIADAYLIHDRDIVVRCDDSVLRAAPGGFQFLRRARGFTPRAIRLPYPGPATLAVGGWFKNTVCVTRGNEAFVSQHIGDLDNAATCSFFEETVAHLLAVLQVKPERVAHDLHPDFHSTRFAADYARMRGLPAIAVQHHHAHLAAVLAEHGIRDATIGLALDGVGLGSDGGAWGGELLHAARRSCRRLGSLRPLPLPGGDRAAREPWRMAAAVLHRLGRADEIERRFADQPAATMLGQLLERGVNCPPSSSLGRWFDAAAGLLGVCRTMAFEGQAAMLLEGLAERYGEMLPIDHGWRIDGGELDLTPLLAVLADETNPGRGAAVFHATLAAALADWVRGFADGGRVLGAGGCFLNQVLVRGLRSRLATHGLTLVEAQRLPPNDGGLALGQAWVAMNSDIEEH</sequence>
<dbReference type="PROSITE" id="PS51163">
    <property type="entry name" value="YRDC"/>
    <property type="match status" value="1"/>
</dbReference>
<dbReference type="SUPFAM" id="SSF54975">
    <property type="entry name" value="Acylphosphatase/BLUF domain-like"/>
    <property type="match status" value="1"/>
</dbReference>
<evidence type="ECO:0000259" key="11">
    <source>
        <dbReference type="PROSITE" id="PS51163"/>
    </source>
</evidence>
<evidence type="ECO:0000256" key="3">
    <source>
        <dbReference type="ARBA" id="ARBA00022598"/>
    </source>
</evidence>
<evidence type="ECO:0000256" key="2">
    <source>
        <dbReference type="ARBA" id="ARBA00008097"/>
    </source>
</evidence>
<gene>
    <name evidence="12" type="primary">hypF</name>
    <name evidence="12" type="ORF">IWH25_05035</name>
</gene>
<keyword evidence="5" id="KW-0863">Zinc-finger</keyword>
<comment type="function">
    <text evidence="8">Involved in the maturation of [NiFe] hydrogenases. Along with HypE, it catalyzes the synthesis of the CN ligands of the active site iron of [NiFe]-hydrogenases. HypF functions as a carbamoyl transferase using carbamoylphosphate as a substrate and transferring the carboxamido moiety in an ATP-dependent reaction to the thiolate of the C-terminal cysteine of HypE yielding a protein-S-carboxamide.</text>
</comment>
<dbReference type="PANTHER" id="PTHR42959">
    <property type="entry name" value="CARBAMOYLTRANSFERASE"/>
    <property type="match status" value="1"/>
</dbReference>
<evidence type="ECO:0000256" key="5">
    <source>
        <dbReference type="ARBA" id="ARBA00022771"/>
    </source>
</evidence>
<proteinExistence type="inferred from homology"/>
<name>A0A974Y4U2_9RHOO</name>
<organism evidence="12 13">
    <name type="scientific">Azospira restricta</name>
    <dbReference type="NCBI Taxonomy" id="404405"/>
    <lineage>
        <taxon>Bacteria</taxon>
        <taxon>Pseudomonadati</taxon>
        <taxon>Pseudomonadota</taxon>
        <taxon>Betaproteobacteria</taxon>
        <taxon>Rhodocyclales</taxon>
        <taxon>Rhodocyclaceae</taxon>
        <taxon>Azospira</taxon>
    </lineage>
</organism>
<feature type="domain" description="YrdC-like" evidence="11">
    <location>
        <begin position="202"/>
        <end position="402"/>
    </location>
</feature>
<keyword evidence="13" id="KW-1185">Reference proteome</keyword>
<dbReference type="Pfam" id="PF22521">
    <property type="entry name" value="HypF_C_2"/>
    <property type="match status" value="1"/>
</dbReference>
<dbReference type="InterPro" id="IPR011125">
    <property type="entry name" value="Znf_HypF"/>
</dbReference>
<keyword evidence="6" id="KW-0862">Zinc</keyword>
<protein>
    <recommendedName>
        <fullName evidence="8">Carbamoyltransferase HypF</fullName>
        <ecNumber evidence="8">6.2.-.-</ecNumber>
    </recommendedName>
</protein>
<dbReference type="Pfam" id="PF01300">
    <property type="entry name" value="Sua5_yciO_yrdC"/>
    <property type="match status" value="1"/>
</dbReference>
<dbReference type="PROSITE" id="PS51160">
    <property type="entry name" value="ACYLPHOSPHATASE_3"/>
    <property type="match status" value="1"/>
</dbReference>
<dbReference type="Gene3D" id="3.90.870.50">
    <property type="match status" value="1"/>
</dbReference>
<dbReference type="GO" id="GO:0051604">
    <property type="term" value="P:protein maturation"/>
    <property type="evidence" value="ECO:0007669"/>
    <property type="project" value="TreeGrafter"/>
</dbReference>
<keyword evidence="4" id="KW-0479">Metal-binding</keyword>